<dbReference type="EMBL" id="VSKK01000007">
    <property type="protein sequence ID" value="TYB73177.1"/>
    <property type="molecule type" value="Genomic_DNA"/>
</dbReference>
<accession>A0A5D0QVF6</accession>
<dbReference type="RefSeq" id="WP_148405452.1">
    <property type="nucleotide sequence ID" value="NZ_VSKK01000007.1"/>
</dbReference>
<protein>
    <recommendedName>
        <fullName evidence="4">DUF4919 domain-containing protein</fullName>
    </recommendedName>
</protein>
<organism evidence="2 3">
    <name type="scientific">Bizionia myxarmorum</name>
    <dbReference type="NCBI Taxonomy" id="291186"/>
    <lineage>
        <taxon>Bacteria</taxon>
        <taxon>Pseudomonadati</taxon>
        <taxon>Bacteroidota</taxon>
        <taxon>Flavobacteriia</taxon>
        <taxon>Flavobacteriales</taxon>
        <taxon>Flavobacteriaceae</taxon>
        <taxon>Bizionia</taxon>
    </lineage>
</organism>
<evidence type="ECO:0000313" key="3">
    <source>
        <dbReference type="Proteomes" id="UP000323720"/>
    </source>
</evidence>
<keyword evidence="3" id="KW-1185">Reference proteome</keyword>
<proteinExistence type="predicted"/>
<dbReference type="Proteomes" id="UP000323720">
    <property type="component" value="Unassembled WGS sequence"/>
</dbReference>
<dbReference type="OrthoDB" id="1444923at2"/>
<feature type="chain" id="PRO_5022662024" description="DUF4919 domain-containing protein" evidence="1">
    <location>
        <begin position="24"/>
        <end position="203"/>
    </location>
</feature>
<comment type="caution">
    <text evidence="2">The sequence shown here is derived from an EMBL/GenBank/DDBJ whole genome shotgun (WGS) entry which is preliminary data.</text>
</comment>
<keyword evidence="1" id="KW-0732">Signal</keyword>
<evidence type="ECO:0000256" key="1">
    <source>
        <dbReference type="SAM" id="SignalP"/>
    </source>
</evidence>
<name>A0A5D0QVF6_9FLAO</name>
<evidence type="ECO:0000313" key="2">
    <source>
        <dbReference type="EMBL" id="TYB73177.1"/>
    </source>
</evidence>
<evidence type="ECO:0008006" key="4">
    <source>
        <dbReference type="Google" id="ProtNLM"/>
    </source>
</evidence>
<sequence>MKRSYLLLIFTLIFCFPTTDCLAQNADKKIIYKNLDGKKICKRKFRNKIKPAVFVKTTETDTYIIKRLSNRIVDGQFSSINQESFYREIENIVQQKVDPSKKLVLHYYKKQNEAFEKDVADDLYWDFIKRNSSEFASYLIVSKDSNIPADADKNVFVDGNNYLESEFFTESDSELYHMLLRPDGSYKLFYGSFDIVYILDGVL</sequence>
<reference evidence="2 3" key="1">
    <citation type="submission" date="2019-08" db="EMBL/GenBank/DDBJ databases">
        <title>Genomes of Antarctic Bizionia species.</title>
        <authorList>
            <person name="Bowman J.P."/>
        </authorList>
    </citation>
    <scope>NUCLEOTIDE SEQUENCE [LARGE SCALE GENOMIC DNA]</scope>
    <source>
        <strain evidence="2 3">ADA-4</strain>
    </source>
</reference>
<feature type="signal peptide" evidence="1">
    <location>
        <begin position="1"/>
        <end position="23"/>
    </location>
</feature>
<gene>
    <name evidence="2" type="ORF">ES674_15130</name>
</gene>
<dbReference type="AlphaFoldDB" id="A0A5D0QVF6"/>